<evidence type="ECO:0000313" key="1">
    <source>
        <dbReference type="EMBL" id="GLQ23367.1"/>
    </source>
</evidence>
<reference evidence="1" key="1">
    <citation type="journal article" date="2014" name="Int. J. Syst. Evol. Microbiol.">
        <title>Complete genome of a new Firmicutes species belonging to the dominant human colonic microbiota ('Ruminococcus bicirculans') reveals two chromosomes and a selective capacity to utilize plant glucans.</title>
        <authorList>
            <consortium name="NISC Comparative Sequencing Program"/>
            <person name="Wegmann U."/>
            <person name="Louis P."/>
            <person name="Goesmann A."/>
            <person name="Henrissat B."/>
            <person name="Duncan S.H."/>
            <person name="Flint H.J."/>
        </authorList>
    </citation>
    <scope>NUCLEOTIDE SEQUENCE</scope>
    <source>
        <strain evidence="1">NBRC 108219</strain>
    </source>
</reference>
<proteinExistence type="predicted"/>
<dbReference type="InterPro" id="IPR021335">
    <property type="entry name" value="DUF2948"/>
</dbReference>
<dbReference type="Pfam" id="PF11164">
    <property type="entry name" value="DUF2948"/>
    <property type="match status" value="1"/>
</dbReference>
<protein>
    <recommendedName>
        <fullName evidence="3">DUF2948 family protein</fullName>
    </recommendedName>
</protein>
<reference evidence="1" key="2">
    <citation type="submission" date="2023-01" db="EMBL/GenBank/DDBJ databases">
        <title>Draft genome sequence of Algimonas ampicilliniresistens strain NBRC 108219.</title>
        <authorList>
            <person name="Sun Q."/>
            <person name="Mori K."/>
        </authorList>
    </citation>
    <scope>NUCLEOTIDE SEQUENCE</scope>
    <source>
        <strain evidence="1">NBRC 108219</strain>
    </source>
</reference>
<dbReference type="RefSeq" id="WP_284388726.1">
    <property type="nucleotide sequence ID" value="NZ_BSNK01000001.1"/>
</dbReference>
<gene>
    <name evidence="1" type="ORF">GCM10007853_12410</name>
</gene>
<evidence type="ECO:0008006" key="3">
    <source>
        <dbReference type="Google" id="ProtNLM"/>
    </source>
</evidence>
<name>A0ABQ5V8I9_9PROT</name>
<evidence type="ECO:0000313" key="2">
    <source>
        <dbReference type="Proteomes" id="UP001161391"/>
    </source>
</evidence>
<organism evidence="1 2">
    <name type="scientific">Algimonas ampicilliniresistens</name>
    <dbReference type="NCBI Taxonomy" id="1298735"/>
    <lineage>
        <taxon>Bacteria</taxon>
        <taxon>Pseudomonadati</taxon>
        <taxon>Pseudomonadota</taxon>
        <taxon>Alphaproteobacteria</taxon>
        <taxon>Maricaulales</taxon>
        <taxon>Robiginitomaculaceae</taxon>
        <taxon>Algimonas</taxon>
    </lineage>
</organism>
<accession>A0ABQ5V8I9</accession>
<dbReference type="EMBL" id="BSNK01000001">
    <property type="protein sequence ID" value="GLQ23367.1"/>
    <property type="molecule type" value="Genomic_DNA"/>
</dbReference>
<sequence length="138" mass="14907">MTLKLIATDADDLKIVASALQDAILRVGDIRFDPTSRSVSLRFTRFMHETAASERVECGIRIDGVMGLQSHGVDRTERDAFMVVLDLAFELTDAPAGLLTITLAGGGSLRLSVEGLDLILADTGEPRRTRSKPDHDAA</sequence>
<comment type="caution">
    <text evidence="1">The sequence shown here is derived from an EMBL/GenBank/DDBJ whole genome shotgun (WGS) entry which is preliminary data.</text>
</comment>
<dbReference type="Proteomes" id="UP001161391">
    <property type="component" value="Unassembled WGS sequence"/>
</dbReference>
<keyword evidence="2" id="KW-1185">Reference proteome</keyword>